<dbReference type="EMBL" id="JANFAV010000001">
    <property type="protein sequence ID" value="MCW6533453.1"/>
    <property type="molecule type" value="Genomic_DNA"/>
</dbReference>
<feature type="domain" description="Metallo-beta-lactamase" evidence="2">
    <location>
        <begin position="49"/>
        <end position="268"/>
    </location>
</feature>
<dbReference type="GO" id="GO:0042781">
    <property type="term" value="F:3'-tRNA processing endoribonuclease activity"/>
    <property type="evidence" value="ECO:0007669"/>
    <property type="project" value="TreeGrafter"/>
</dbReference>
<accession>A0AA41Z5V2</accession>
<dbReference type="PANTHER" id="PTHR46018">
    <property type="entry name" value="ZINC PHOSPHODIESTERASE ELAC PROTEIN 1"/>
    <property type="match status" value="1"/>
</dbReference>
<dbReference type="PROSITE" id="PS51318">
    <property type="entry name" value="TAT"/>
    <property type="match status" value="1"/>
</dbReference>
<dbReference type="CDD" id="cd07719">
    <property type="entry name" value="arylsulfatase_AtsA-like_MBL-fold"/>
    <property type="match status" value="1"/>
</dbReference>
<comment type="caution">
    <text evidence="3">The sequence shown here is derived from an EMBL/GenBank/DDBJ whole genome shotgun (WGS) entry which is preliminary data.</text>
</comment>
<evidence type="ECO:0000313" key="3">
    <source>
        <dbReference type="EMBL" id="MCW6533453.1"/>
    </source>
</evidence>
<evidence type="ECO:0000259" key="2">
    <source>
        <dbReference type="SMART" id="SM00849"/>
    </source>
</evidence>
<proteinExistence type="predicted"/>
<evidence type="ECO:0000256" key="1">
    <source>
        <dbReference type="ARBA" id="ARBA00022801"/>
    </source>
</evidence>
<evidence type="ECO:0000313" key="4">
    <source>
        <dbReference type="Proteomes" id="UP001165565"/>
    </source>
</evidence>
<dbReference type="InterPro" id="IPR036866">
    <property type="entry name" value="RibonucZ/Hydroxyglut_hydro"/>
</dbReference>
<dbReference type="RefSeq" id="WP_265267482.1">
    <property type="nucleotide sequence ID" value="NZ_JANFAV010000001.1"/>
</dbReference>
<keyword evidence="4" id="KW-1185">Reference proteome</keyword>
<dbReference type="InterPro" id="IPR001279">
    <property type="entry name" value="Metallo-B-lactamas"/>
</dbReference>
<protein>
    <submittedName>
        <fullName evidence="3">MBL fold metallo-hydrolase</fullName>
    </submittedName>
</protein>
<dbReference type="SMART" id="SM00849">
    <property type="entry name" value="Lactamase_B"/>
    <property type="match status" value="1"/>
</dbReference>
<reference evidence="3" key="1">
    <citation type="submission" date="2022-06" db="EMBL/GenBank/DDBJ databases">
        <title>Sphingomonas sp. nov. isolated from rhizosphere soil of tomato.</title>
        <authorList>
            <person name="Dong H."/>
            <person name="Gao R."/>
        </authorList>
    </citation>
    <scope>NUCLEOTIDE SEQUENCE</scope>
    <source>
        <strain evidence="3">MMSM24</strain>
    </source>
</reference>
<dbReference type="AlphaFoldDB" id="A0AA41Z5V2"/>
<dbReference type="PANTHER" id="PTHR46018:SF2">
    <property type="entry name" value="ZINC PHOSPHODIESTERASE ELAC PROTEIN 1"/>
    <property type="match status" value="1"/>
</dbReference>
<dbReference type="Proteomes" id="UP001165565">
    <property type="component" value="Unassembled WGS sequence"/>
</dbReference>
<gene>
    <name evidence="3" type="ORF">NEE01_01505</name>
</gene>
<keyword evidence="1" id="KW-0378">Hydrolase</keyword>
<name>A0AA41Z5V2_9SPHN</name>
<dbReference type="InterPro" id="IPR006311">
    <property type="entry name" value="TAT_signal"/>
</dbReference>
<sequence>MEMTRRGLLGGALAGAAISAAPLRAATTPEDRWILLGTGGGPVMRKTRMQPANLLQVGDRSYLIDLGAGVTRQLVQAGVAPSRIDAAFISHLHLDHTAGIAAFLSLDWVQAAMQRLRSAPVPIYGPPGTQTVIDSSIRAIAIQADIFRGESAHSPPPDKFFFGKDITQPGPVEVYRDEMLRVTAVENTHYATMHLPARPYGHDMSFSYRFETPRRSIVYTGDTGPSPAVEALASGADVLISEIIDLPGVVADIRSRSADKSVDVTPMIRHMELEHLTPENVGALAARARVGKLVLTHLGMAPGAEDLDEPAVLAAIRKNYRGPVVLGKDLMSV</sequence>
<dbReference type="InterPro" id="IPR044094">
    <property type="entry name" value="AtsA-like_MBL-fold"/>
</dbReference>
<organism evidence="3 4">
    <name type="scientific">Sphingomonas lycopersici</name>
    <dbReference type="NCBI Taxonomy" id="2951807"/>
    <lineage>
        <taxon>Bacteria</taxon>
        <taxon>Pseudomonadati</taxon>
        <taxon>Pseudomonadota</taxon>
        <taxon>Alphaproteobacteria</taxon>
        <taxon>Sphingomonadales</taxon>
        <taxon>Sphingomonadaceae</taxon>
        <taxon>Sphingomonas</taxon>
    </lineage>
</organism>
<dbReference type="Gene3D" id="3.60.15.10">
    <property type="entry name" value="Ribonuclease Z/Hydroxyacylglutathione hydrolase-like"/>
    <property type="match status" value="1"/>
</dbReference>
<dbReference type="SUPFAM" id="SSF56281">
    <property type="entry name" value="Metallo-hydrolase/oxidoreductase"/>
    <property type="match status" value="1"/>
</dbReference>
<dbReference type="Pfam" id="PF12706">
    <property type="entry name" value="Lactamase_B_2"/>
    <property type="match status" value="1"/>
</dbReference>